<dbReference type="OrthoDB" id="10356458at2759"/>
<name>A0A0V0RIN4_9BILA</name>
<comment type="caution">
    <text evidence="1">The sequence shown here is derived from an EMBL/GenBank/DDBJ whole genome shotgun (WGS) entry which is preliminary data.</text>
</comment>
<protein>
    <submittedName>
        <fullName evidence="1">Uncharacterized protein</fullName>
    </submittedName>
</protein>
<proteinExistence type="predicted"/>
<gene>
    <name evidence="1" type="ORF">T07_14192</name>
</gene>
<dbReference type="Proteomes" id="UP000054630">
    <property type="component" value="Unassembled WGS sequence"/>
</dbReference>
<dbReference type="EMBL" id="JYDL01000162">
    <property type="protein sequence ID" value="KRX14356.1"/>
    <property type="molecule type" value="Genomic_DNA"/>
</dbReference>
<dbReference type="AlphaFoldDB" id="A0A0V0RIN4"/>
<evidence type="ECO:0000313" key="1">
    <source>
        <dbReference type="EMBL" id="KRX14356.1"/>
    </source>
</evidence>
<evidence type="ECO:0000313" key="2">
    <source>
        <dbReference type="Proteomes" id="UP000054630"/>
    </source>
</evidence>
<accession>A0A0V0RIN4</accession>
<sequence>MFVPPILEEEPSDVQFTTPTTTPDTSTACYGLLHFLPTNYIEIILHCSAAPSHIGRGGPSKTVVEEQASVIHELKLGSETAVRQTIDRRTTGADL</sequence>
<keyword evidence="2" id="KW-1185">Reference proteome</keyword>
<reference evidence="1 2" key="1">
    <citation type="submission" date="2015-01" db="EMBL/GenBank/DDBJ databases">
        <title>Evolution of Trichinella species and genotypes.</title>
        <authorList>
            <person name="Korhonen P.K."/>
            <person name="Edoardo P."/>
            <person name="Giuseppe L.R."/>
            <person name="Gasser R.B."/>
        </authorList>
    </citation>
    <scope>NUCLEOTIDE SEQUENCE [LARGE SCALE GENOMIC DNA]</scope>
    <source>
        <strain evidence="1">ISS37</strain>
    </source>
</reference>
<organism evidence="1 2">
    <name type="scientific">Trichinella nelsoni</name>
    <dbReference type="NCBI Taxonomy" id="6336"/>
    <lineage>
        <taxon>Eukaryota</taxon>
        <taxon>Metazoa</taxon>
        <taxon>Ecdysozoa</taxon>
        <taxon>Nematoda</taxon>
        <taxon>Enoplea</taxon>
        <taxon>Dorylaimia</taxon>
        <taxon>Trichinellida</taxon>
        <taxon>Trichinellidae</taxon>
        <taxon>Trichinella</taxon>
    </lineage>
</organism>